<feature type="domain" description="Fumarate lyase N-terminal" evidence="4">
    <location>
        <begin position="15"/>
        <end position="347"/>
    </location>
</feature>
<dbReference type="InterPro" id="IPR022761">
    <property type="entry name" value="Fumarate_lyase_N"/>
</dbReference>
<reference evidence="6 7" key="1">
    <citation type="submission" date="2023-03" db="EMBL/GenBank/DDBJ databases">
        <title>High recombination rates correlate with genetic variation in Cardiocondyla obscurior ants.</title>
        <authorList>
            <person name="Errbii M."/>
        </authorList>
    </citation>
    <scope>NUCLEOTIDE SEQUENCE [LARGE SCALE GENOMIC DNA]</scope>
    <source>
        <strain evidence="6">Alpha-2009</strain>
        <tissue evidence="6">Whole body</tissue>
    </source>
</reference>
<dbReference type="InterPro" id="IPR000362">
    <property type="entry name" value="Fumarate_lyase_fam"/>
</dbReference>
<dbReference type="InterPro" id="IPR018951">
    <property type="entry name" value="Fumarase_C_C"/>
</dbReference>
<dbReference type="Proteomes" id="UP001430953">
    <property type="component" value="Unassembled WGS sequence"/>
</dbReference>
<dbReference type="EC" id="4.2.1.2" evidence="2"/>
<keyword evidence="3" id="KW-0456">Lyase</keyword>
<evidence type="ECO:0000313" key="6">
    <source>
        <dbReference type="EMBL" id="KAL0102913.1"/>
    </source>
</evidence>
<sequence>MEESKNYRLERDTFGELKVPADKYYGAQTLRALMNFPIGDTFERMPCRLIMAMGILKKAAAEANKEYNLDPKVADAISKAADDVISGKLYNEHFPLIIWQTGSGTQSNMNVNEVIANRAIEILGGELGSKKPVHPNDHVNMSQSSNDTFPTAMHIAVALEIHKVLIPGLEELHKALKEKADEWKDIIKIGRTHTQDAVPLTLGQEFSGYTTQIEYGIKRVKDTLPRLYQLALGGTAVGTGLNTRKGFSEKAVAKIAQITGLPFVPAPNKFEALAAHDAIVEVHGAFNTLAASLMKIANDIRFLGSGPRCGLGELSLPENEPGSSIMPGKVNPTQAESMTMVCCQVIGNHVAITVGGSNGHFELNVFKPVIAANTLRSARLLGDVCSSFTKNCVVGIKPNIDNINRNLNESLMLVTALNPHIGYDKAAAIAKYAHKEKLTLKESAVKHGITAEQFDQWVRPDQMLGPK</sequence>
<dbReference type="InterPro" id="IPR005677">
    <property type="entry name" value="Fum_hydII"/>
</dbReference>
<gene>
    <name evidence="6" type="ORF">PUN28_018304</name>
</gene>
<dbReference type="NCBIfam" id="NF008909">
    <property type="entry name" value="PRK12273.1"/>
    <property type="match status" value="1"/>
</dbReference>
<dbReference type="FunFam" id="1.10.40.30:FF:000002">
    <property type="entry name" value="Fumarate hydratase class II"/>
    <property type="match status" value="1"/>
</dbReference>
<keyword evidence="7" id="KW-1185">Reference proteome</keyword>
<dbReference type="Gene3D" id="1.10.275.10">
    <property type="entry name" value="Fumarase/aspartase (N-terminal domain)"/>
    <property type="match status" value="1"/>
</dbReference>
<dbReference type="PRINTS" id="PR00149">
    <property type="entry name" value="FUMRATELYASE"/>
</dbReference>
<evidence type="ECO:0000256" key="2">
    <source>
        <dbReference type="ARBA" id="ARBA00012921"/>
    </source>
</evidence>
<protein>
    <recommendedName>
        <fullName evidence="2">fumarate hydratase</fullName>
        <ecNumber evidence="2">4.2.1.2</ecNumber>
    </recommendedName>
</protein>
<organism evidence="6 7">
    <name type="scientific">Cardiocondyla obscurior</name>
    <dbReference type="NCBI Taxonomy" id="286306"/>
    <lineage>
        <taxon>Eukaryota</taxon>
        <taxon>Metazoa</taxon>
        <taxon>Ecdysozoa</taxon>
        <taxon>Arthropoda</taxon>
        <taxon>Hexapoda</taxon>
        <taxon>Insecta</taxon>
        <taxon>Pterygota</taxon>
        <taxon>Neoptera</taxon>
        <taxon>Endopterygota</taxon>
        <taxon>Hymenoptera</taxon>
        <taxon>Apocrita</taxon>
        <taxon>Aculeata</taxon>
        <taxon>Formicoidea</taxon>
        <taxon>Formicidae</taxon>
        <taxon>Myrmicinae</taxon>
        <taxon>Cardiocondyla</taxon>
    </lineage>
</organism>
<dbReference type="PRINTS" id="PR00145">
    <property type="entry name" value="ARGSUCLYASE"/>
</dbReference>
<evidence type="ECO:0000313" key="7">
    <source>
        <dbReference type="Proteomes" id="UP001430953"/>
    </source>
</evidence>
<comment type="similarity">
    <text evidence="1">Belongs to the class-II fumarase/aspartase family. Fumarase subfamily.</text>
</comment>
<dbReference type="EMBL" id="JADYXP020000022">
    <property type="protein sequence ID" value="KAL0102913.1"/>
    <property type="molecule type" value="Genomic_DNA"/>
</dbReference>
<accession>A0AAW2EGS3</accession>
<dbReference type="GO" id="GO:0005739">
    <property type="term" value="C:mitochondrion"/>
    <property type="evidence" value="ECO:0007669"/>
    <property type="project" value="TreeGrafter"/>
</dbReference>
<dbReference type="PANTHER" id="PTHR11444:SF1">
    <property type="entry name" value="FUMARATE HYDRATASE, MITOCHONDRIAL"/>
    <property type="match status" value="1"/>
</dbReference>
<name>A0AAW2EGS3_9HYME</name>
<dbReference type="GO" id="GO:0006106">
    <property type="term" value="P:fumarate metabolic process"/>
    <property type="evidence" value="ECO:0007669"/>
    <property type="project" value="InterPro"/>
</dbReference>
<dbReference type="PROSITE" id="PS00163">
    <property type="entry name" value="FUMARATE_LYASES"/>
    <property type="match status" value="1"/>
</dbReference>
<dbReference type="InterPro" id="IPR024083">
    <property type="entry name" value="Fumarase/histidase_N"/>
</dbReference>
<dbReference type="AlphaFoldDB" id="A0AAW2EGS3"/>
<dbReference type="GO" id="GO:0006099">
    <property type="term" value="P:tricarboxylic acid cycle"/>
    <property type="evidence" value="ECO:0007669"/>
    <property type="project" value="InterPro"/>
</dbReference>
<dbReference type="InterPro" id="IPR020557">
    <property type="entry name" value="Fumarate_lyase_CS"/>
</dbReference>
<dbReference type="Gene3D" id="1.20.200.10">
    <property type="entry name" value="Fumarase/aspartase (Central domain)"/>
    <property type="match status" value="1"/>
</dbReference>
<dbReference type="InterPro" id="IPR008948">
    <property type="entry name" value="L-Aspartase-like"/>
</dbReference>
<evidence type="ECO:0000256" key="1">
    <source>
        <dbReference type="ARBA" id="ARBA00009084"/>
    </source>
</evidence>
<evidence type="ECO:0000256" key="3">
    <source>
        <dbReference type="ARBA" id="ARBA00023239"/>
    </source>
</evidence>
<dbReference type="FunFam" id="1.10.275.10:FF:000001">
    <property type="entry name" value="Fumarate hydratase, mitochondrial"/>
    <property type="match status" value="1"/>
</dbReference>
<dbReference type="Pfam" id="PF00206">
    <property type="entry name" value="Lyase_1"/>
    <property type="match status" value="1"/>
</dbReference>
<proteinExistence type="inferred from homology"/>
<dbReference type="CDD" id="cd01362">
    <property type="entry name" value="Fumarase_classII"/>
    <property type="match status" value="1"/>
</dbReference>
<feature type="domain" description="Fumarase C C-terminal" evidence="5">
    <location>
        <begin position="413"/>
        <end position="464"/>
    </location>
</feature>
<dbReference type="NCBIfam" id="TIGR00979">
    <property type="entry name" value="fumC_II"/>
    <property type="match status" value="1"/>
</dbReference>
<dbReference type="HAMAP" id="MF_00743">
    <property type="entry name" value="FumaraseC"/>
    <property type="match status" value="1"/>
</dbReference>
<dbReference type="Gene3D" id="1.10.40.30">
    <property type="entry name" value="Fumarase/aspartase (C-terminal domain)"/>
    <property type="match status" value="1"/>
</dbReference>
<dbReference type="FunFam" id="1.20.200.10:FF:000001">
    <property type="entry name" value="Fumarate hydratase, mitochondrial"/>
    <property type="match status" value="1"/>
</dbReference>
<dbReference type="SUPFAM" id="SSF48557">
    <property type="entry name" value="L-aspartase-like"/>
    <property type="match status" value="1"/>
</dbReference>
<comment type="caution">
    <text evidence="6">The sequence shown here is derived from an EMBL/GenBank/DDBJ whole genome shotgun (WGS) entry which is preliminary data.</text>
</comment>
<dbReference type="Pfam" id="PF10415">
    <property type="entry name" value="FumaraseC_C"/>
    <property type="match status" value="1"/>
</dbReference>
<dbReference type="GO" id="GO:0004333">
    <property type="term" value="F:fumarate hydratase activity"/>
    <property type="evidence" value="ECO:0007669"/>
    <property type="project" value="UniProtKB-EC"/>
</dbReference>
<evidence type="ECO:0000259" key="4">
    <source>
        <dbReference type="Pfam" id="PF00206"/>
    </source>
</evidence>
<dbReference type="GO" id="GO:0006108">
    <property type="term" value="P:malate metabolic process"/>
    <property type="evidence" value="ECO:0007669"/>
    <property type="project" value="TreeGrafter"/>
</dbReference>
<evidence type="ECO:0000259" key="5">
    <source>
        <dbReference type="Pfam" id="PF10415"/>
    </source>
</evidence>
<dbReference type="PANTHER" id="PTHR11444">
    <property type="entry name" value="ASPARTATEAMMONIA/ARGININOSUCCINATE/ADENYLOSUCCINATE LYASE"/>
    <property type="match status" value="1"/>
</dbReference>